<evidence type="ECO:0000256" key="4">
    <source>
        <dbReference type="ARBA" id="ARBA00022842"/>
    </source>
</evidence>
<feature type="domain" description="Alpha-D-phosphohexomutase alpha/beta/alpha" evidence="9">
    <location>
        <begin position="163"/>
        <end position="259"/>
    </location>
</feature>
<dbReference type="Pfam" id="PF02878">
    <property type="entry name" value="PGM_PMM_I"/>
    <property type="match status" value="1"/>
</dbReference>
<feature type="domain" description="Alpha-D-phosphohexomutase alpha/beta/alpha" evidence="10">
    <location>
        <begin position="263"/>
        <end position="374"/>
    </location>
</feature>
<dbReference type="Proteomes" id="UP000646738">
    <property type="component" value="Unassembled WGS sequence"/>
</dbReference>
<evidence type="ECO:0000313" key="11">
    <source>
        <dbReference type="EMBL" id="GHI55884.1"/>
    </source>
</evidence>
<dbReference type="InterPro" id="IPR005841">
    <property type="entry name" value="Alpha-D-phosphohexomutase_SF"/>
</dbReference>
<dbReference type="InterPro" id="IPR050060">
    <property type="entry name" value="Phosphoglucosamine_mutase"/>
</dbReference>
<sequence length="452" mass="46962">MGRLFGTDGVRGVANADLTAELALGLSVAAAHVLAEAGTFEGHKPTAVVGRDPRASGEFLEAAVVAGLASAGVDVLRVGVLPTPAVAHLTGALGADLGVMLSASHNAMPDNGIKFFARGGHKLADELEDRIEAVYDSHRHGEPWQRPTGAGVGRVRSYDEGFEQYIAHLLAVLPNRLDGLKIVLDEAHGAASGVSPEVFARAGAQVVTIGAEPDGLNINDGCGSTHLDLLKAAVVEHGADLGIAHDGDADRCLAVDHTGEEVDGDQILAVLALALRERSALPADTVVATVMSNLGFKLAMEREGIRLVQTAVGDRYVLEEMKEHGYALGGEQSGHVIILDHATTGDGTLTGLLLAARVAQTGRTLRELASVMERLPQVLINVPDVDKSRVRTSADLAAAVAEAEHELGETGRVLLRPSGTEPLVRVMVEAADIEQARAVAGRLADAVKAALG</sequence>
<evidence type="ECO:0000256" key="3">
    <source>
        <dbReference type="ARBA" id="ARBA00022723"/>
    </source>
</evidence>
<name>A0ABQ3RJ71_STRRR</name>
<feature type="domain" description="Alpha-D-phosphohexomutase alpha/beta/alpha" evidence="8">
    <location>
        <begin position="3"/>
        <end position="138"/>
    </location>
</feature>
<comment type="PTM">
    <text evidence="6">Activated by phosphorylation.</text>
</comment>
<keyword evidence="3 6" id="KW-0479">Metal-binding</keyword>
<dbReference type="Gene3D" id="3.40.120.10">
    <property type="entry name" value="Alpha-D-Glucose-1,6-Bisphosphate, subunit A, domain 3"/>
    <property type="match status" value="3"/>
</dbReference>
<keyword evidence="5 6" id="KW-0413">Isomerase</keyword>
<dbReference type="InterPro" id="IPR005846">
    <property type="entry name" value="A-D-PHexomutase_a/b/a-III"/>
</dbReference>
<dbReference type="PRINTS" id="PR00509">
    <property type="entry name" value="PGMPMM"/>
</dbReference>
<proteinExistence type="inferred from homology"/>
<accession>A0ABQ3RJ71</accession>
<evidence type="ECO:0000259" key="9">
    <source>
        <dbReference type="Pfam" id="PF02879"/>
    </source>
</evidence>
<protein>
    <recommendedName>
        <fullName evidence="6">Phosphoglucosamine mutase</fullName>
        <ecNumber evidence="6">5.4.2.10</ecNumber>
    </recommendedName>
</protein>
<dbReference type="InterPro" id="IPR016055">
    <property type="entry name" value="A-D-PHexomutase_a/b/a-I/II/III"/>
</dbReference>
<keyword evidence="4 6" id="KW-0460">Magnesium</keyword>
<dbReference type="PANTHER" id="PTHR42946:SF1">
    <property type="entry name" value="PHOSPHOGLUCOMUTASE (ALPHA-D-GLUCOSE-1,6-BISPHOSPHATE-DEPENDENT)"/>
    <property type="match status" value="1"/>
</dbReference>
<feature type="modified residue" description="Phosphoserine" evidence="6">
    <location>
        <position position="104"/>
    </location>
</feature>
<comment type="caution">
    <text evidence="11">The sequence shown here is derived from an EMBL/GenBank/DDBJ whole genome shotgun (WGS) entry which is preliminary data.</text>
</comment>
<comment type="similarity">
    <text evidence="1 6">Belongs to the phosphohexose mutase family.</text>
</comment>
<evidence type="ECO:0000313" key="12">
    <source>
        <dbReference type="Proteomes" id="UP000646738"/>
    </source>
</evidence>
<organism evidence="11 12">
    <name type="scientific">Streptomyces rubradiris</name>
    <name type="common">Streptomyces achromogenes subsp. rubradiris</name>
    <dbReference type="NCBI Taxonomy" id="285531"/>
    <lineage>
        <taxon>Bacteria</taxon>
        <taxon>Bacillati</taxon>
        <taxon>Actinomycetota</taxon>
        <taxon>Actinomycetes</taxon>
        <taxon>Kitasatosporales</taxon>
        <taxon>Streptomycetaceae</taxon>
        <taxon>Streptomyces</taxon>
    </lineage>
</organism>
<feature type="binding site" description="via phosphate group" evidence="6">
    <location>
        <position position="104"/>
    </location>
    <ligand>
        <name>Mg(2+)</name>
        <dbReference type="ChEBI" id="CHEBI:18420"/>
    </ligand>
</feature>
<dbReference type="EMBL" id="BNEA01000015">
    <property type="protein sequence ID" value="GHI55884.1"/>
    <property type="molecule type" value="Genomic_DNA"/>
</dbReference>
<reference evidence="12" key="1">
    <citation type="submission" date="2023-07" db="EMBL/GenBank/DDBJ databases">
        <title>Whole genome shotgun sequence of Streptomyces achromogenes subsp. rubradiris NBRC 14000.</title>
        <authorList>
            <person name="Komaki H."/>
            <person name="Tamura T."/>
        </authorList>
    </citation>
    <scope>NUCLEOTIDE SEQUENCE [LARGE SCALE GENOMIC DNA]</scope>
    <source>
        <strain evidence="12">NBRC 14000</strain>
    </source>
</reference>
<comment type="function">
    <text evidence="6">Catalyzes the conversion of glucosamine-6-phosphate to glucosamine-1-phosphate.</text>
</comment>
<evidence type="ECO:0000259" key="8">
    <source>
        <dbReference type="Pfam" id="PF02878"/>
    </source>
</evidence>
<comment type="catalytic activity">
    <reaction evidence="6">
        <text>alpha-D-glucosamine 1-phosphate = D-glucosamine 6-phosphate</text>
        <dbReference type="Rhea" id="RHEA:23424"/>
        <dbReference type="ChEBI" id="CHEBI:58516"/>
        <dbReference type="ChEBI" id="CHEBI:58725"/>
        <dbReference type="EC" id="5.4.2.10"/>
    </reaction>
</comment>
<dbReference type="HAMAP" id="MF_01554_B">
    <property type="entry name" value="GlmM_B"/>
    <property type="match status" value="1"/>
</dbReference>
<keyword evidence="12" id="KW-1185">Reference proteome</keyword>
<dbReference type="RefSeq" id="WP_189994105.1">
    <property type="nucleotide sequence ID" value="NZ_BNCB01000006.1"/>
</dbReference>
<dbReference type="Pfam" id="PF00408">
    <property type="entry name" value="PGM_PMM_IV"/>
    <property type="match status" value="1"/>
</dbReference>
<dbReference type="InterPro" id="IPR005845">
    <property type="entry name" value="A-D-PHexomutase_a/b/a-II"/>
</dbReference>
<feature type="binding site" evidence="6">
    <location>
        <position position="246"/>
    </location>
    <ligand>
        <name>Mg(2+)</name>
        <dbReference type="ChEBI" id="CHEBI:18420"/>
    </ligand>
</feature>
<comment type="cofactor">
    <cofactor evidence="6">
        <name>Mg(2+)</name>
        <dbReference type="ChEBI" id="CHEBI:18420"/>
    </cofactor>
    <text evidence="6">Binds 1 Mg(2+) ion per subunit.</text>
</comment>
<evidence type="ECO:0000259" key="7">
    <source>
        <dbReference type="Pfam" id="PF00408"/>
    </source>
</evidence>
<feature type="binding site" evidence="6">
    <location>
        <position position="250"/>
    </location>
    <ligand>
        <name>Mg(2+)</name>
        <dbReference type="ChEBI" id="CHEBI:18420"/>
    </ligand>
</feature>
<dbReference type="Pfam" id="PF02880">
    <property type="entry name" value="PGM_PMM_III"/>
    <property type="match status" value="1"/>
</dbReference>
<dbReference type="Gene3D" id="3.30.310.50">
    <property type="entry name" value="Alpha-D-phosphohexomutase, C-terminal domain"/>
    <property type="match status" value="1"/>
</dbReference>
<dbReference type="SUPFAM" id="SSF53738">
    <property type="entry name" value="Phosphoglucomutase, first 3 domains"/>
    <property type="match status" value="3"/>
</dbReference>
<evidence type="ECO:0000256" key="1">
    <source>
        <dbReference type="ARBA" id="ARBA00010231"/>
    </source>
</evidence>
<evidence type="ECO:0000256" key="2">
    <source>
        <dbReference type="ARBA" id="ARBA00022553"/>
    </source>
</evidence>
<keyword evidence="2 6" id="KW-0597">Phosphoprotein</keyword>
<evidence type="ECO:0000259" key="10">
    <source>
        <dbReference type="Pfam" id="PF02880"/>
    </source>
</evidence>
<feature type="binding site" evidence="6">
    <location>
        <position position="248"/>
    </location>
    <ligand>
        <name>Mg(2+)</name>
        <dbReference type="ChEBI" id="CHEBI:18420"/>
    </ligand>
</feature>
<gene>
    <name evidence="6 11" type="primary">glmM</name>
    <name evidence="11" type="ORF">Srubr_57300</name>
</gene>
<dbReference type="PANTHER" id="PTHR42946">
    <property type="entry name" value="PHOSPHOHEXOSE MUTASE"/>
    <property type="match status" value="1"/>
</dbReference>
<feature type="active site" description="Phosphoserine intermediate" evidence="6">
    <location>
        <position position="104"/>
    </location>
</feature>
<dbReference type="Pfam" id="PF02879">
    <property type="entry name" value="PGM_PMM_II"/>
    <property type="match status" value="1"/>
</dbReference>
<dbReference type="InterPro" id="IPR005843">
    <property type="entry name" value="A-D-PHexomutase_C"/>
</dbReference>
<dbReference type="NCBIfam" id="TIGR01455">
    <property type="entry name" value="glmM"/>
    <property type="match status" value="1"/>
</dbReference>
<evidence type="ECO:0000256" key="6">
    <source>
        <dbReference type="HAMAP-Rule" id="MF_01554"/>
    </source>
</evidence>
<dbReference type="CDD" id="cd05802">
    <property type="entry name" value="GlmM"/>
    <property type="match status" value="1"/>
</dbReference>
<dbReference type="EC" id="5.4.2.10" evidence="6"/>
<feature type="domain" description="Alpha-D-phosphohexomutase C-terminal" evidence="7">
    <location>
        <begin position="379"/>
        <end position="445"/>
    </location>
</feature>
<dbReference type="InterPro" id="IPR036900">
    <property type="entry name" value="A-D-PHexomutase_C_sf"/>
</dbReference>
<dbReference type="InterPro" id="IPR005844">
    <property type="entry name" value="A-D-PHexomutase_a/b/a-I"/>
</dbReference>
<dbReference type="SUPFAM" id="SSF55957">
    <property type="entry name" value="Phosphoglucomutase, C-terminal domain"/>
    <property type="match status" value="1"/>
</dbReference>
<evidence type="ECO:0000256" key="5">
    <source>
        <dbReference type="ARBA" id="ARBA00023235"/>
    </source>
</evidence>
<dbReference type="InterPro" id="IPR006352">
    <property type="entry name" value="GlmM_bact"/>
</dbReference>